<evidence type="ECO:0000256" key="8">
    <source>
        <dbReference type="ARBA" id="ARBA00023170"/>
    </source>
</evidence>
<feature type="domain" description="G-protein coupled receptors family 1 profile" evidence="12">
    <location>
        <begin position="51"/>
        <end position="310"/>
    </location>
</feature>
<evidence type="ECO:0000313" key="13">
    <source>
        <dbReference type="Ensembl" id="ENSEBUP00000018019.1"/>
    </source>
</evidence>
<dbReference type="SUPFAM" id="SSF81321">
    <property type="entry name" value="Family A G protein-coupled receptor-like"/>
    <property type="match status" value="1"/>
</dbReference>
<proteinExistence type="inferred from homology"/>
<reference evidence="13" key="1">
    <citation type="submission" date="2025-08" db="UniProtKB">
        <authorList>
            <consortium name="Ensembl"/>
        </authorList>
    </citation>
    <scope>IDENTIFICATION</scope>
</reference>
<dbReference type="InterPro" id="IPR017452">
    <property type="entry name" value="GPCR_Rhodpsn_7TM"/>
</dbReference>
<feature type="transmembrane region" description="Helical" evidence="11">
    <location>
        <begin position="113"/>
        <end position="131"/>
    </location>
</feature>
<dbReference type="PROSITE" id="PS50262">
    <property type="entry name" value="G_PROTEIN_RECEP_F1_2"/>
    <property type="match status" value="1"/>
</dbReference>
<dbReference type="Proteomes" id="UP000694388">
    <property type="component" value="Unplaced"/>
</dbReference>
<evidence type="ECO:0000313" key="14">
    <source>
        <dbReference type="Proteomes" id="UP000694388"/>
    </source>
</evidence>
<evidence type="ECO:0000259" key="12">
    <source>
        <dbReference type="PROSITE" id="PS50262"/>
    </source>
</evidence>
<keyword evidence="5 10" id="KW-0297">G-protein coupled receptor</keyword>
<accession>A0A8C4QNC6</accession>
<name>A0A8C4QNC6_EPTBU</name>
<dbReference type="PROSITE" id="PS00237">
    <property type="entry name" value="G_PROTEIN_RECEP_F1_1"/>
    <property type="match status" value="1"/>
</dbReference>
<dbReference type="Pfam" id="PF00001">
    <property type="entry name" value="7tm_1"/>
    <property type="match status" value="1"/>
</dbReference>
<dbReference type="PRINTS" id="PR00237">
    <property type="entry name" value="GPCRRHODOPSN"/>
</dbReference>
<feature type="transmembrane region" description="Helical" evidence="11">
    <location>
        <begin position="72"/>
        <end position="93"/>
    </location>
</feature>
<dbReference type="GO" id="GO:0045031">
    <property type="term" value="F:G protein-coupled ATP receptor activity"/>
    <property type="evidence" value="ECO:0007669"/>
    <property type="project" value="TreeGrafter"/>
</dbReference>
<evidence type="ECO:0000256" key="4">
    <source>
        <dbReference type="ARBA" id="ARBA00022989"/>
    </source>
</evidence>
<sequence>MNSKIIVNNLMTFIPDGDGGNSSMPCLLDKAFQYVVLPTFYSISFIFGLAGNLLALGFFCSSRMRPWNAITIYLFNLALADLLYITTLPFLISYYINQTDWPFGEALCRISRFVFHLNLYGSILFLTCISMHRYAGVVHPLRALGRLHRRHAIVISFCVWFYVTILLLPSVVFSDTGRNKSNGMTCYDTAPRDTLTAYQTYNTVLTVLGFGLPFLVTLVCYGCVVRALRKRVRRRGASLRSRSLWLVAVVLVSFSLCFLPYHIMRSLNIWSRLHLGLKPSTCSISRTIYATYQVTRGMASINSCLDPVLYFLAGDAFRRQVRWTTRRNETSGNETIRSPLTLQSISNETATAKPLAACPLNYMQGGRESGLRT</sequence>
<dbReference type="GO" id="GO:0005524">
    <property type="term" value="F:ATP binding"/>
    <property type="evidence" value="ECO:0007669"/>
    <property type="project" value="TreeGrafter"/>
</dbReference>
<dbReference type="PRINTS" id="PR01157">
    <property type="entry name" value="P2YPURNOCPTR"/>
</dbReference>
<dbReference type="GeneTree" id="ENSGT01030000234621"/>
<dbReference type="OMA" id="GFCVPFI"/>
<feature type="transmembrane region" description="Helical" evidence="11">
    <location>
        <begin position="204"/>
        <end position="224"/>
    </location>
</feature>
<comment type="subcellular location">
    <subcellularLocation>
        <location evidence="1">Cell membrane</location>
        <topology evidence="1">Multi-pass membrane protein</topology>
    </subcellularLocation>
</comment>
<dbReference type="GO" id="GO:0007200">
    <property type="term" value="P:phospholipase C-activating G protein-coupled receptor signaling pathway"/>
    <property type="evidence" value="ECO:0007669"/>
    <property type="project" value="TreeGrafter"/>
</dbReference>
<keyword evidence="14" id="KW-1185">Reference proteome</keyword>
<keyword evidence="7" id="KW-1015">Disulfide bond</keyword>
<keyword evidence="2" id="KW-1003">Cell membrane</keyword>
<evidence type="ECO:0000256" key="3">
    <source>
        <dbReference type="ARBA" id="ARBA00022692"/>
    </source>
</evidence>
<dbReference type="PANTHER" id="PTHR24231">
    <property type="entry name" value="PURINOCEPTOR-RELATED G-PROTEIN COUPLED RECEPTOR"/>
    <property type="match status" value="1"/>
</dbReference>
<evidence type="ECO:0000256" key="6">
    <source>
        <dbReference type="ARBA" id="ARBA00023136"/>
    </source>
</evidence>
<dbReference type="GO" id="GO:0001621">
    <property type="term" value="F:G protein-coupled ADP receptor activity"/>
    <property type="evidence" value="ECO:0007669"/>
    <property type="project" value="TreeGrafter"/>
</dbReference>
<evidence type="ECO:0000256" key="5">
    <source>
        <dbReference type="ARBA" id="ARBA00023040"/>
    </source>
</evidence>
<organism evidence="13 14">
    <name type="scientific">Eptatretus burgeri</name>
    <name type="common">Inshore hagfish</name>
    <dbReference type="NCBI Taxonomy" id="7764"/>
    <lineage>
        <taxon>Eukaryota</taxon>
        <taxon>Metazoa</taxon>
        <taxon>Chordata</taxon>
        <taxon>Craniata</taxon>
        <taxon>Vertebrata</taxon>
        <taxon>Cyclostomata</taxon>
        <taxon>Myxini</taxon>
        <taxon>Myxiniformes</taxon>
        <taxon>Myxinidae</taxon>
        <taxon>Eptatretinae</taxon>
        <taxon>Eptatretus</taxon>
    </lineage>
</organism>
<dbReference type="InterPro" id="IPR000276">
    <property type="entry name" value="GPCR_Rhodpsn"/>
</dbReference>
<dbReference type="Ensembl" id="ENSEBUT00000018595.1">
    <property type="protein sequence ID" value="ENSEBUP00000018019.1"/>
    <property type="gene ID" value="ENSEBUG00000011260.1"/>
</dbReference>
<dbReference type="GO" id="GO:0005886">
    <property type="term" value="C:plasma membrane"/>
    <property type="evidence" value="ECO:0007669"/>
    <property type="project" value="UniProtKB-SubCell"/>
</dbReference>
<dbReference type="Gene3D" id="1.20.1070.10">
    <property type="entry name" value="Rhodopsin 7-helix transmembrane proteins"/>
    <property type="match status" value="1"/>
</dbReference>
<dbReference type="PANTHER" id="PTHR24231:SF2">
    <property type="entry name" value="P2Y PURINOCEPTOR 1"/>
    <property type="match status" value="1"/>
</dbReference>
<keyword evidence="8 10" id="KW-0675">Receptor</keyword>
<evidence type="ECO:0000256" key="9">
    <source>
        <dbReference type="ARBA" id="ARBA00023224"/>
    </source>
</evidence>
<evidence type="ECO:0000256" key="11">
    <source>
        <dbReference type="SAM" id="Phobius"/>
    </source>
</evidence>
<dbReference type="AlphaFoldDB" id="A0A8C4QNC6"/>
<keyword evidence="6 11" id="KW-0472">Membrane</keyword>
<dbReference type="GO" id="GO:0031686">
    <property type="term" value="F:A1 adenosine receptor binding"/>
    <property type="evidence" value="ECO:0007669"/>
    <property type="project" value="TreeGrafter"/>
</dbReference>
<protein>
    <submittedName>
        <fullName evidence="13">Purinergic receptor P2Y1</fullName>
    </submittedName>
</protein>
<evidence type="ECO:0000256" key="1">
    <source>
        <dbReference type="ARBA" id="ARBA00004651"/>
    </source>
</evidence>
<feature type="transmembrane region" description="Helical" evidence="11">
    <location>
        <begin position="40"/>
        <end position="60"/>
    </location>
</feature>
<evidence type="ECO:0000256" key="10">
    <source>
        <dbReference type="RuleBase" id="RU000688"/>
    </source>
</evidence>
<evidence type="ECO:0000256" key="7">
    <source>
        <dbReference type="ARBA" id="ARBA00023157"/>
    </source>
</evidence>
<feature type="transmembrane region" description="Helical" evidence="11">
    <location>
        <begin position="244"/>
        <end position="263"/>
    </location>
</feature>
<reference evidence="13" key="2">
    <citation type="submission" date="2025-09" db="UniProtKB">
        <authorList>
            <consortium name="Ensembl"/>
        </authorList>
    </citation>
    <scope>IDENTIFICATION</scope>
</reference>
<evidence type="ECO:0000256" key="2">
    <source>
        <dbReference type="ARBA" id="ARBA00022475"/>
    </source>
</evidence>
<keyword evidence="9 10" id="KW-0807">Transducer</keyword>
<comment type="similarity">
    <text evidence="10">Belongs to the G-protein coupled receptor 1 family.</text>
</comment>
<keyword evidence="4 11" id="KW-1133">Transmembrane helix</keyword>
<keyword evidence="3 10" id="KW-0812">Transmembrane</keyword>
<dbReference type="FunFam" id="1.20.1070.10:FF:000017">
    <property type="entry name" value="lysophosphatidic acid receptor 4"/>
    <property type="match status" value="1"/>
</dbReference>
<feature type="transmembrane region" description="Helical" evidence="11">
    <location>
        <begin position="152"/>
        <end position="173"/>
    </location>
</feature>